<dbReference type="PANTHER" id="PTHR12170">
    <property type="entry name" value="MACROPHAGE ERYTHROBLAST ATTACHER-RELATED"/>
    <property type="match status" value="1"/>
</dbReference>
<evidence type="ECO:0000313" key="13">
    <source>
        <dbReference type="Proteomes" id="UP000800097"/>
    </source>
</evidence>
<feature type="zinc finger region" description="RING-Gid-type" evidence="8">
    <location>
        <begin position="333"/>
        <end position="394"/>
    </location>
</feature>
<keyword evidence="13" id="KW-1185">Reference proteome</keyword>
<evidence type="ECO:0000256" key="2">
    <source>
        <dbReference type="ARBA" id="ARBA00004496"/>
    </source>
</evidence>
<keyword evidence="6 8" id="KW-0863">Zinc-finger</keyword>
<gene>
    <name evidence="12" type="ORF">EI97DRAFT_382770</name>
</gene>
<dbReference type="PROSITE" id="PS51867">
    <property type="entry name" value="ZF_RING_GID"/>
    <property type="match status" value="1"/>
</dbReference>
<keyword evidence="4" id="KW-0963">Cytoplasm</keyword>
<accession>A0A6A6JAZ2</accession>
<dbReference type="InterPro" id="IPR024964">
    <property type="entry name" value="CTLH/CRA"/>
</dbReference>
<name>A0A6A6JAZ2_WESOR</name>
<feature type="region of interest" description="Disordered" evidence="9">
    <location>
        <begin position="305"/>
        <end position="325"/>
    </location>
</feature>
<dbReference type="EMBL" id="ML986507">
    <property type="protein sequence ID" value="KAF2273771.1"/>
    <property type="molecule type" value="Genomic_DNA"/>
</dbReference>
<dbReference type="InterPro" id="IPR006594">
    <property type="entry name" value="LisH"/>
</dbReference>
<dbReference type="PROSITE" id="PS50897">
    <property type="entry name" value="CTLH"/>
    <property type="match status" value="1"/>
</dbReference>
<keyword evidence="5" id="KW-0479">Metal-binding</keyword>
<dbReference type="InterPro" id="IPR006595">
    <property type="entry name" value="CTLH_C"/>
</dbReference>
<evidence type="ECO:0000256" key="6">
    <source>
        <dbReference type="ARBA" id="ARBA00022771"/>
    </source>
</evidence>
<dbReference type="Proteomes" id="UP000800097">
    <property type="component" value="Unassembled WGS sequence"/>
</dbReference>
<dbReference type="OrthoDB" id="1933455at2759"/>
<dbReference type="InterPro" id="IPR045098">
    <property type="entry name" value="Fyv10_fam"/>
</dbReference>
<feature type="domain" description="RING-Gid-type" evidence="11">
    <location>
        <begin position="333"/>
        <end position="394"/>
    </location>
</feature>
<dbReference type="AlphaFoldDB" id="A0A6A6JAZ2"/>
<dbReference type="SMART" id="SM00667">
    <property type="entry name" value="LisH"/>
    <property type="match status" value="1"/>
</dbReference>
<dbReference type="InterPro" id="IPR044063">
    <property type="entry name" value="ZF_RING_GID"/>
</dbReference>
<organism evidence="12 13">
    <name type="scientific">Westerdykella ornata</name>
    <dbReference type="NCBI Taxonomy" id="318751"/>
    <lineage>
        <taxon>Eukaryota</taxon>
        <taxon>Fungi</taxon>
        <taxon>Dikarya</taxon>
        <taxon>Ascomycota</taxon>
        <taxon>Pezizomycotina</taxon>
        <taxon>Dothideomycetes</taxon>
        <taxon>Pleosporomycetidae</taxon>
        <taxon>Pleosporales</taxon>
        <taxon>Sporormiaceae</taxon>
        <taxon>Westerdykella</taxon>
    </lineage>
</organism>
<dbReference type="GO" id="GO:0034657">
    <property type="term" value="C:GID complex"/>
    <property type="evidence" value="ECO:0007669"/>
    <property type="project" value="TreeGrafter"/>
</dbReference>
<reference evidence="12" key="1">
    <citation type="journal article" date="2020" name="Stud. Mycol.">
        <title>101 Dothideomycetes genomes: a test case for predicting lifestyles and emergence of pathogens.</title>
        <authorList>
            <person name="Haridas S."/>
            <person name="Albert R."/>
            <person name="Binder M."/>
            <person name="Bloem J."/>
            <person name="Labutti K."/>
            <person name="Salamov A."/>
            <person name="Andreopoulos B."/>
            <person name="Baker S."/>
            <person name="Barry K."/>
            <person name="Bills G."/>
            <person name="Bluhm B."/>
            <person name="Cannon C."/>
            <person name="Castanera R."/>
            <person name="Culley D."/>
            <person name="Daum C."/>
            <person name="Ezra D."/>
            <person name="Gonzalez J."/>
            <person name="Henrissat B."/>
            <person name="Kuo A."/>
            <person name="Liang C."/>
            <person name="Lipzen A."/>
            <person name="Lutzoni F."/>
            <person name="Magnuson J."/>
            <person name="Mondo S."/>
            <person name="Nolan M."/>
            <person name="Ohm R."/>
            <person name="Pangilinan J."/>
            <person name="Park H.-J."/>
            <person name="Ramirez L."/>
            <person name="Alfaro M."/>
            <person name="Sun H."/>
            <person name="Tritt A."/>
            <person name="Yoshinaga Y."/>
            <person name="Zwiers L.-H."/>
            <person name="Turgeon B."/>
            <person name="Goodwin S."/>
            <person name="Spatafora J."/>
            <person name="Crous P."/>
            <person name="Grigoriev I."/>
        </authorList>
    </citation>
    <scope>NUCLEOTIDE SEQUENCE</scope>
    <source>
        <strain evidence="12">CBS 379.55</strain>
    </source>
</reference>
<evidence type="ECO:0000256" key="7">
    <source>
        <dbReference type="ARBA" id="ARBA00022833"/>
    </source>
</evidence>
<dbReference type="GO" id="GO:0005737">
    <property type="term" value="C:cytoplasm"/>
    <property type="evidence" value="ECO:0007669"/>
    <property type="project" value="UniProtKB-SubCell"/>
</dbReference>
<evidence type="ECO:0000256" key="1">
    <source>
        <dbReference type="ARBA" id="ARBA00002343"/>
    </source>
</evidence>
<evidence type="ECO:0000256" key="5">
    <source>
        <dbReference type="ARBA" id="ARBA00022723"/>
    </source>
</evidence>
<sequence>MAKLDSLELNAEAHLLLDQPLLRLPYAQSRQTFKTAQRHLEHAATSLQKDLAAALKTAKTQQQQDPDKLVKDIDAMIAKLRTLKRKLSALHDDEKKYNAASRARISHLSELYSMRTLSDVRFERWSRVRLNRLLVDYLLRNGYNGSALALARSTGIEDLVDLHAFGTAMEIQESLAERHDAGKALAWCKENSQALKKLGGDLELQLRYQQYIEMVMGQKKLLEAMAHAKKYLGGMPEHIYGQAAGLLTFKPWQNLEPYASAYSPARWDHLAHLFLTTHNTLFSLPPRPLLHIALSAGLSALKTPACHSSQPHQSLSHPSSSASPIDRTTVSLCPICSTELNALAENVPQALHTKSIVEDDPRVLPNGRVYGRERLERFNKEVGTEKGWVRDPGGGVDGEKFRESEVRKVFIL</sequence>
<evidence type="ECO:0000256" key="4">
    <source>
        <dbReference type="ARBA" id="ARBA00022490"/>
    </source>
</evidence>
<feature type="domain" description="CTLH" evidence="10">
    <location>
        <begin position="164"/>
        <end position="222"/>
    </location>
</feature>
<dbReference type="GO" id="GO:0061630">
    <property type="term" value="F:ubiquitin protein ligase activity"/>
    <property type="evidence" value="ECO:0007669"/>
    <property type="project" value="InterPro"/>
</dbReference>
<evidence type="ECO:0000259" key="10">
    <source>
        <dbReference type="PROSITE" id="PS50897"/>
    </source>
</evidence>
<evidence type="ECO:0000256" key="3">
    <source>
        <dbReference type="ARBA" id="ARBA00010615"/>
    </source>
</evidence>
<feature type="compositionally biased region" description="Low complexity" evidence="9">
    <location>
        <begin position="307"/>
        <end position="324"/>
    </location>
</feature>
<comment type="function">
    <text evidence="1">Involved in the proteasome-dependent degradation of fructose-1,6-bisphosphatase.</text>
</comment>
<comment type="subcellular location">
    <subcellularLocation>
        <location evidence="2">Cytoplasm</location>
    </subcellularLocation>
</comment>
<dbReference type="PANTHER" id="PTHR12170:SF2">
    <property type="entry name" value="E3 UBIQUITIN-PROTEIN TRANSFERASE MAEA"/>
    <property type="match status" value="1"/>
</dbReference>
<evidence type="ECO:0008006" key="14">
    <source>
        <dbReference type="Google" id="ProtNLM"/>
    </source>
</evidence>
<evidence type="ECO:0000256" key="9">
    <source>
        <dbReference type="SAM" id="MobiDB-lite"/>
    </source>
</evidence>
<evidence type="ECO:0000313" key="12">
    <source>
        <dbReference type="EMBL" id="KAF2273771.1"/>
    </source>
</evidence>
<dbReference type="Pfam" id="PF10607">
    <property type="entry name" value="CTLH"/>
    <property type="match status" value="1"/>
</dbReference>
<protein>
    <recommendedName>
        <fullName evidence="14">Protein FYV10</fullName>
    </recommendedName>
</protein>
<evidence type="ECO:0000259" key="11">
    <source>
        <dbReference type="PROSITE" id="PS51867"/>
    </source>
</evidence>
<evidence type="ECO:0000256" key="8">
    <source>
        <dbReference type="PROSITE-ProRule" id="PRU01215"/>
    </source>
</evidence>
<dbReference type="GO" id="GO:0008270">
    <property type="term" value="F:zinc ion binding"/>
    <property type="evidence" value="ECO:0007669"/>
    <property type="project" value="UniProtKB-KW"/>
</dbReference>
<dbReference type="GO" id="GO:0043161">
    <property type="term" value="P:proteasome-mediated ubiquitin-dependent protein catabolic process"/>
    <property type="evidence" value="ECO:0007669"/>
    <property type="project" value="InterPro"/>
</dbReference>
<keyword evidence="7" id="KW-0862">Zinc</keyword>
<comment type="similarity">
    <text evidence="3">Belongs to the FYV10 family.</text>
</comment>
<dbReference type="RefSeq" id="XP_033651310.1">
    <property type="nucleotide sequence ID" value="XM_033795873.1"/>
</dbReference>
<dbReference type="GO" id="GO:0005634">
    <property type="term" value="C:nucleus"/>
    <property type="evidence" value="ECO:0007669"/>
    <property type="project" value="TreeGrafter"/>
</dbReference>
<proteinExistence type="inferred from homology"/>
<dbReference type="SMART" id="SM00668">
    <property type="entry name" value="CTLH"/>
    <property type="match status" value="1"/>
</dbReference>
<dbReference type="GeneID" id="54549048"/>
<dbReference type="PROSITE" id="PS50896">
    <property type="entry name" value="LISH"/>
    <property type="match status" value="1"/>
</dbReference>